<keyword evidence="2" id="KW-0812">Transmembrane</keyword>
<keyword evidence="2" id="KW-0472">Membrane</keyword>
<evidence type="ECO:0000256" key="1">
    <source>
        <dbReference type="SAM" id="MobiDB-lite"/>
    </source>
</evidence>
<feature type="compositionally biased region" description="Low complexity" evidence="1">
    <location>
        <begin position="106"/>
        <end position="119"/>
    </location>
</feature>
<feature type="compositionally biased region" description="Low complexity" evidence="1">
    <location>
        <begin position="143"/>
        <end position="153"/>
    </location>
</feature>
<name>A0A0P0YWF5_9HYPH</name>
<sequence>MADLSAVLRKTIDGLPGSSPQLRAKVYDKARSAIDRQIAAANPPLGDEAAQARRDSLEDAIRRTEAHYAALEAEPEAEGHDDPEPASAPYAAEPMTPVAPAGHAVESVGEIGPSSPSGGEARHADDNADRDRQDTAIPAPDMAAPRYPSARRASAPERKSRAGLYAGVALLLIAGGAGAAYIAGSDFGGLLPRGGQQDQTAEQPIEGTDSGETPDASVAETPPEATPPTEDSAEAPPAAVTQEPGARDYTQRLLPDGTETDPGPGTSTANAFDEGTDVAAASEAAPTAPAASPAGQPAPAAEAVVPEGAEVAVFYEERFNDTPGAQHQGNVRWSVIEEAPADGQPPEPAVRAVVQIPDTSVTMTMTIRRNADATLPASHVIEMMFDVPENFPGGEIANVQRLAFKPTEQDRGRPLIGVAGKISDGFFWIALNDLQQAVQDNLSLMANEKWIDVPLAYETGQRALLSIEKGPEGEAAFRQALAAWDART</sequence>
<feature type="compositionally biased region" description="Low complexity" evidence="1">
    <location>
        <begin position="278"/>
        <end position="303"/>
    </location>
</feature>
<feature type="region of interest" description="Disordered" evidence="1">
    <location>
        <begin position="73"/>
        <end position="159"/>
    </location>
</feature>
<protein>
    <submittedName>
        <fullName evidence="3">Uncharacterized protein</fullName>
    </submittedName>
</protein>
<accession>A0A0P0YWF5</accession>
<dbReference type="EMBL" id="LC066370">
    <property type="protein sequence ID" value="BAT25794.1"/>
    <property type="molecule type" value="Genomic_DNA"/>
</dbReference>
<feature type="compositionally biased region" description="Basic and acidic residues" evidence="1">
    <location>
        <begin position="120"/>
        <end position="134"/>
    </location>
</feature>
<evidence type="ECO:0000256" key="2">
    <source>
        <dbReference type="SAM" id="Phobius"/>
    </source>
</evidence>
<feature type="region of interest" description="Disordered" evidence="1">
    <location>
        <begin position="193"/>
        <end position="303"/>
    </location>
</feature>
<feature type="transmembrane region" description="Helical" evidence="2">
    <location>
        <begin position="162"/>
        <end position="183"/>
    </location>
</feature>
<dbReference type="AlphaFoldDB" id="A0A0P0YWF5"/>
<organism evidence="3">
    <name type="scientific">Aureimonas altamirensis</name>
    <dbReference type="NCBI Taxonomy" id="370622"/>
    <lineage>
        <taxon>Bacteria</taxon>
        <taxon>Pseudomonadati</taxon>
        <taxon>Pseudomonadota</taxon>
        <taxon>Alphaproteobacteria</taxon>
        <taxon>Hyphomicrobiales</taxon>
        <taxon>Aurantimonadaceae</taxon>
        <taxon>Aureimonas</taxon>
    </lineage>
</organism>
<feature type="compositionally biased region" description="Low complexity" evidence="1">
    <location>
        <begin position="219"/>
        <end position="239"/>
    </location>
</feature>
<reference evidence="3" key="1">
    <citation type="journal article" date="2015" name="Proc. Natl. Acad. Sci. U.S.A.">
        <title>Bacterial clade with the ribosomal RNA operon on a small plasmid rather than the chromosome.</title>
        <authorList>
            <person name="Anda M."/>
            <person name="Ohtsubo Y."/>
            <person name="Okubo T."/>
            <person name="Sugawara M."/>
            <person name="Nagata Y."/>
            <person name="Tsuda M."/>
            <person name="Minamisawa K."/>
            <person name="Mitsui H."/>
        </authorList>
    </citation>
    <scope>NUCLEOTIDE SEQUENCE</scope>
    <source>
        <strain evidence="3">DSM 21988</strain>
    </source>
</reference>
<dbReference type="RefSeq" id="WP_060600238.1">
    <property type="nucleotide sequence ID" value="NZ_BBWQ01000001.1"/>
</dbReference>
<proteinExistence type="predicted"/>
<evidence type="ECO:0000313" key="3">
    <source>
        <dbReference type="EMBL" id="BAT25794.1"/>
    </source>
</evidence>
<keyword evidence="2" id="KW-1133">Transmembrane helix</keyword>
<feature type="compositionally biased region" description="Low complexity" evidence="1">
    <location>
        <begin position="85"/>
        <end position="94"/>
    </location>
</feature>